<gene>
    <name evidence="1" type="ORF">HNQ55_002589</name>
</gene>
<accession>A0A7X0TUG5</accession>
<name>A0A7X0TUG5_9GAMM</name>
<dbReference type="Proteomes" id="UP000537141">
    <property type="component" value="Unassembled WGS sequence"/>
</dbReference>
<proteinExistence type="predicted"/>
<dbReference type="EMBL" id="JACHHU010000023">
    <property type="protein sequence ID" value="MBB6544065.1"/>
    <property type="molecule type" value="Genomic_DNA"/>
</dbReference>
<keyword evidence="2" id="KW-1185">Reference proteome</keyword>
<evidence type="ECO:0000313" key="2">
    <source>
        <dbReference type="Proteomes" id="UP000537141"/>
    </source>
</evidence>
<dbReference type="AlphaFoldDB" id="A0A7X0TUG5"/>
<dbReference type="RefSeq" id="WP_184424863.1">
    <property type="nucleotide sequence ID" value="NZ_AP027362.1"/>
</dbReference>
<reference evidence="1 2" key="1">
    <citation type="submission" date="2020-08" db="EMBL/GenBank/DDBJ databases">
        <title>Genomic Encyclopedia of Type Strains, Phase IV (KMG-IV): sequencing the most valuable type-strain genomes for metagenomic binning, comparative biology and taxonomic classification.</title>
        <authorList>
            <person name="Goeker M."/>
        </authorList>
    </citation>
    <scope>NUCLEOTIDE SEQUENCE [LARGE SCALE GENOMIC DNA]</scope>
    <source>
        <strain evidence="1 2">DSM 26287</strain>
    </source>
</reference>
<sequence>MSKVDTHQSEQNIQLCNDQLSLNQRIMIKNVREAIANNRIDGLSINPIQVERVIAVCKDNQKLDTEQLIREFVTQN</sequence>
<evidence type="ECO:0000313" key="1">
    <source>
        <dbReference type="EMBL" id="MBB6544065.1"/>
    </source>
</evidence>
<protein>
    <submittedName>
        <fullName evidence="1">Uncharacterized protein</fullName>
    </submittedName>
</protein>
<organism evidence="1 2">
    <name type="scientific">Thalassotalea piscium</name>
    <dbReference type="NCBI Taxonomy" id="1230533"/>
    <lineage>
        <taxon>Bacteria</taxon>
        <taxon>Pseudomonadati</taxon>
        <taxon>Pseudomonadota</taxon>
        <taxon>Gammaproteobacteria</taxon>
        <taxon>Alteromonadales</taxon>
        <taxon>Colwelliaceae</taxon>
        <taxon>Thalassotalea</taxon>
    </lineage>
</organism>
<comment type="caution">
    <text evidence="1">The sequence shown here is derived from an EMBL/GenBank/DDBJ whole genome shotgun (WGS) entry which is preliminary data.</text>
</comment>